<accession>A0AAN6YMM1</accession>
<evidence type="ECO:0000313" key="2">
    <source>
        <dbReference type="Proteomes" id="UP001301769"/>
    </source>
</evidence>
<evidence type="ECO:0000313" key="1">
    <source>
        <dbReference type="EMBL" id="KAK4219497.1"/>
    </source>
</evidence>
<protein>
    <submittedName>
        <fullName evidence="1">Uncharacterized protein</fullName>
    </submittedName>
</protein>
<gene>
    <name evidence="1" type="ORF">QBC37DRAFT_394833</name>
</gene>
<proteinExistence type="predicted"/>
<dbReference type="AlphaFoldDB" id="A0AAN6YMM1"/>
<comment type="caution">
    <text evidence="1">The sequence shown here is derived from an EMBL/GenBank/DDBJ whole genome shotgun (WGS) entry which is preliminary data.</text>
</comment>
<dbReference type="Proteomes" id="UP001301769">
    <property type="component" value="Unassembled WGS sequence"/>
</dbReference>
<name>A0AAN6YMM1_9PEZI</name>
<keyword evidence="2" id="KW-1185">Reference proteome</keyword>
<reference evidence="1" key="1">
    <citation type="journal article" date="2023" name="Mol. Phylogenet. Evol.">
        <title>Genome-scale phylogeny and comparative genomics of the fungal order Sordariales.</title>
        <authorList>
            <person name="Hensen N."/>
            <person name="Bonometti L."/>
            <person name="Westerberg I."/>
            <person name="Brannstrom I.O."/>
            <person name="Guillou S."/>
            <person name="Cros-Aarteil S."/>
            <person name="Calhoun S."/>
            <person name="Haridas S."/>
            <person name="Kuo A."/>
            <person name="Mondo S."/>
            <person name="Pangilinan J."/>
            <person name="Riley R."/>
            <person name="LaButti K."/>
            <person name="Andreopoulos B."/>
            <person name="Lipzen A."/>
            <person name="Chen C."/>
            <person name="Yan M."/>
            <person name="Daum C."/>
            <person name="Ng V."/>
            <person name="Clum A."/>
            <person name="Steindorff A."/>
            <person name="Ohm R.A."/>
            <person name="Martin F."/>
            <person name="Silar P."/>
            <person name="Natvig D.O."/>
            <person name="Lalanne C."/>
            <person name="Gautier V."/>
            <person name="Ament-Velasquez S.L."/>
            <person name="Kruys A."/>
            <person name="Hutchinson M.I."/>
            <person name="Powell A.J."/>
            <person name="Barry K."/>
            <person name="Miller A.N."/>
            <person name="Grigoriev I.V."/>
            <person name="Debuchy R."/>
            <person name="Gladieux P."/>
            <person name="Hiltunen Thoren M."/>
            <person name="Johannesson H."/>
        </authorList>
    </citation>
    <scope>NUCLEOTIDE SEQUENCE</scope>
    <source>
        <strain evidence="1">PSN293</strain>
    </source>
</reference>
<organism evidence="1 2">
    <name type="scientific">Rhypophila decipiens</name>
    <dbReference type="NCBI Taxonomy" id="261697"/>
    <lineage>
        <taxon>Eukaryota</taxon>
        <taxon>Fungi</taxon>
        <taxon>Dikarya</taxon>
        <taxon>Ascomycota</taxon>
        <taxon>Pezizomycotina</taxon>
        <taxon>Sordariomycetes</taxon>
        <taxon>Sordariomycetidae</taxon>
        <taxon>Sordariales</taxon>
        <taxon>Naviculisporaceae</taxon>
        <taxon>Rhypophila</taxon>
    </lineage>
</organism>
<dbReference type="EMBL" id="MU858048">
    <property type="protein sequence ID" value="KAK4219497.1"/>
    <property type="molecule type" value="Genomic_DNA"/>
</dbReference>
<sequence length="207" mass="23982">MALCYTLRWMGRLELVGISHRGQPVRSNTITMAGHHDQTFYGVNLVCPPETSLRCHQFLWGMYGSSLTGIKSRWSWIMYMYGSWIVDPVSERMTMVENPCRCCEVWSMNINCTSHISSILGYFMIPTWSCSRKDQLPELDDRLMEDHLFHVPLSYTWETAKFGFGSTKVLFPVHVPCVRSRQAPRHFSGSTHHITSTYYTIYMLYAG</sequence>
<reference evidence="1" key="2">
    <citation type="submission" date="2023-05" db="EMBL/GenBank/DDBJ databases">
        <authorList>
            <consortium name="Lawrence Berkeley National Laboratory"/>
            <person name="Steindorff A."/>
            <person name="Hensen N."/>
            <person name="Bonometti L."/>
            <person name="Westerberg I."/>
            <person name="Brannstrom I.O."/>
            <person name="Guillou S."/>
            <person name="Cros-Aarteil S."/>
            <person name="Calhoun S."/>
            <person name="Haridas S."/>
            <person name="Kuo A."/>
            <person name="Mondo S."/>
            <person name="Pangilinan J."/>
            <person name="Riley R."/>
            <person name="Labutti K."/>
            <person name="Andreopoulos B."/>
            <person name="Lipzen A."/>
            <person name="Chen C."/>
            <person name="Yanf M."/>
            <person name="Daum C."/>
            <person name="Ng V."/>
            <person name="Clum A."/>
            <person name="Ohm R."/>
            <person name="Martin F."/>
            <person name="Silar P."/>
            <person name="Natvig D."/>
            <person name="Lalanne C."/>
            <person name="Gautier V."/>
            <person name="Ament-Velasquez S.L."/>
            <person name="Kruys A."/>
            <person name="Hutchinson M.I."/>
            <person name="Powell A.J."/>
            <person name="Barry K."/>
            <person name="Miller A.N."/>
            <person name="Grigoriev I.V."/>
            <person name="Debuchy R."/>
            <person name="Gladieux P."/>
            <person name="Thoren M.H."/>
            <person name="Johannesson H."/>
        </authorList>
    </citation>
    <scope>NUCLEOTIDE SEQUENCE</scope>
    <source>
        <strain evidence="1">PSN293</strain>
    </source>
</reference>